<proteinExistence type="predicted"/>
<reference evidence="2" key="1">
    <citation type="journal article" date="2022" name="Mol. Ecol. Resour.">
        <title>The genomes of chicory, endive, great burdock and yacon provide insights into Asteraceae palaeo-polyploidization history and plant inulin production.</title>
        <authorList>
            <person name="Fan W."/>
            <person name="Wang S."/>
            <person name="Wang H."/>
            <person name="Wang A."/>
            <person name="Jiang F."/>
            <person name="Liu H."/>
            <person name="Zhao H."/>
            <person name="Xu D."/>
            <person name="Zhang Y."/>
        </authorList>
    </citation>
    <scope>NUCLEOTIDE SEQUENCE [LARGE SCALE GENOMIC DNA]</scope>
    <source>
        <strain evidence="2">cv. Punajuju</strain>
    </source>
</reference>
<evidence type="ECO:0000313" key="1">
    <source>
        <dbReference type="EMBL" id="KAI3709703.1"/>
    </source>
</evidence>
<dbReference type="EMBL" id="CM042015">
    <property type="protein sequence ID" value="KAI3709703.1"/>
    <property type="molecule type" value="Genomic_DNA"/>
</dbReference>
<organism evidence="1 2">
    <name type="scientific">Cichorium intybus</name>
    <name type="common">Chicory</name>
    <dbReference type="NCBI Taxonomy" id="13427"/>
    <lineage>
        <taxon>Eukaryota</taxon>
        <taxon>Viridiplantae</taxon>
        <taxon>Streptophyta</taxon>
        <taxon>Embryophyta</taxon>
        <taxon>Tracheophyta</taxon>
        <taxon>Spermatophyta</taxon>
        <taxon>Magnoliopsida</taxon>
        <taxon>eudicotyledons</taxon>
        <taxon>Gunneridae</taxon>
        <taxon>Pentapetalae</taxon>
        <taxon>asterids</taxon>
        <taxon>campanulids</taxon>
        <taxon>Asterales</taxon>
        <taxon>Asteraceae</taxon>
        <taxon>Cichorioideae</taxon>
        <taxon>Cichorieae</taxon>
        <taxon>Cichoriinae</taxon>
        <taxon>Cichorium</taxon>
    </lineage>
</organism>
<protein>
    <submittedName>
        <fullName evidence="1">Uncharacterized protein</fullName>
    </submittedName>
</protein>
<sequence>MCEFKGDAGGVGFDGGRSCKRPEIQKKRASASKMLPMKMSKAGEANMIDPFGVILDLLLDRKDATWKSKNTFFLTPFRFGSRGDDLDQKSKTT</sequence>
<gene>
    <name evidence="1" type="ORF">L2E82_39469</name>
</gene>
<keyword evidence="2" id="KW-1185">Reference proteome</keyword>
<name>A0ACB9AJ31_CICIN</name>
<comment type="caution">
    <text evidence="1">The sequence shown here is derived from an EMBL/GenBank/DDBJ whole genome shotgun (WGS) entry which is preliminary data.</text>
</comment>
<reference evidence="1 2" key="2">
    <citation type="journal article" date="2022" name="Mol. Ecol. Resour.">
        <title>The genomes of chicory, endive, great burdock and yacon provide insights into Asteraceae paleo-polyploidization history and plant inulin production.</title>
        <authorList>
            <person name="Fan W."/>
            <person name="Wang S."/>
            <person name="Wang H."/>
            <person name="Wang A."/>
            <person name="Jiang F."/>
            <person name="Liu H."/>
            <person name="Zhao H."/>
            <person name="Xu D."/>
            <person name="Zhang Y."/>
        </authorList>
    </citation>
    <scope>NUCLEOTIDE SEQUENCE [LARGE SCALE GENOMIC DNA]</scope>
    <source>
        <strain evidence="2">cv. Punajuju</strain>
        <tissue evidence="1">Leaves</tissue>
    </source>
</reference>
<accession>A0ACB9AJ31</accession>
<dbReference type="Proteomes" id="UP001055811">
    <property type="component" value="Linkage Group LG07"/>
</dbReference>
<evidence type="ECO:0000313" key="2">
    <source>
        <dbReference type="Proteomes" id="UP001055811"/>
    </source>
</evidence>